<dbReference type="AlphaFoldDB" id="A0AAV7WTM9"/>
<keyword evidence="2" id="KW-1185">Reference proteome</keyword>
<sequence>MPQLPRGGGPAVRQTLLCASVSECWRHEGQIQRHFPSVGWCCARLAGPSKTLLLYENLTTQGHFRRLLVRLGPHILAVASGGCAAGPWAPPPTHTDKPHLPRSPCVGASGTRQGCMDGNAWARLDAALFGGTA</sequence>
<dbReference type="EMBL" id="JANPWB010000001">
    <property type="protein sequence ID" value="KAJ1216327.1"/>
    <property type="molecule type" value="Genomic_DNA"/>
</dbReference>
<proteinExistence type="predicted"/>
<dbReference type="Proteomes" id="UP001066276">
    <property type="component" value="Chromosome 1_1"/>
</dbReference>
<comment type="caution">
    <text evidence="1">The sequence shown here is derived from an EMBL/GenBank/DDBJ whole genome shotgun (WGS) entry which is preliminary data.</text>
</comment>
<reference evidence="1" key="1">
    <citation type="journal article" date="2022" name="bioRxiv">
        <title>Sequencing and chromosome-scale assembly of the giantPleurodeles waltlgenome.</title>
        <authorList>
            <person name="Brown T."/>
            <person name="Elewa A."/>
            <person name="Iarovenko S."/>
            <person name="Subramanian E."/>
            <person name="Araus A.J."/>
            <person name="Petzold A."/>
            <person name="Susuki M."/>
            <person name="Suzuki K.-i.T."/>
            <person name="Hayashi T."/>
            <person name="Toyoda A."/>
            <person name="Oliveira C."/>
            <person name="Osipova E."/>
            <person name="Leigh N.D."/>
            <person name="Simon A."/>
            <person name="Yun M.H."/>
        </authorList>
    </citation>
    <scope>NUCLEOTIDE SEQUENCE</scope>
    <source>
        <strain evidence="1">20211129_DDA</strain>
        <tissue evidence="1">Liver</tissue>
    </source>
</reference>
<protein>
    <submittedName>
        <fullName evidence="1">Uncharacterized protein</fullName>
    </submittedName>
</protein>
<evidence type="ECO:0000313" key="2">
    <source>
        <dbReference type="Proteomes" id="UP001066276"/>
    </source>
</evidence>
<accession>A0AAV7WTM9</accession>
<organism evidence="1 2">
    <name type="scientific">Pleurodeles waltl</name>
    <name type="common">Iberian ribbed newt</name>
    <dbReference type="NCBI Taxonomy" id="8319"/>
    <lineage>
        <taxon>Eukaryota</taxon>
        <taxon>Metazoa</taxon>
        <taxon>Chordata</taxon>
        <taxon>Craniata</taxon>
        <taxon>Vertebrata</taxon>
        <taxon>Euteleostomi</taxon>
        <taxon>Amphibia</taxon>
        <taxon>Batrachia</taxon>
        <taxon>Caudata</taxon>
        <taxon>Salamandroidea</taxon>
        <taxon>Salamandridae</taxon>
        <taxon>Pleurodelinae</taxon>
        <taxon>Pleurodeles</taxon>
    </lineage>
</organism>
<name>A0AAV7WTM9_PLEWA</name>
<gene>
    <name evidence="1" type="ORF">NDU88_003930</name>
</gene>
<evidence type="ECO:0000313" key="1">
    <source>
        <dbReference type="EMBL" id="KAJ1216327.1"/>
    </source>
</evidence>